<dbReference type="EMBL" id="GG662864">
    <property type="protein sequence ID" value="EAR86054.2"/>
    <property type="molecule type" value="Genomic_DNA"/>
</dbReference>
<keyword evidence="2" id="KW-1185">Reference proteome</keyword>
<name>I7MH44_TETTS</name>
<evidence type="ECO:0000313" key="1">
    <source>
        <dbReference type="EMBL" id="EAR86054.2"/>
    </source>
</evidence>
<protein>
    <submittedName>
        <fullName evidence="1">Cyclic nucleotide-binding domain protein</fullName>
    </submittedName>
</protein>
<dbReference type="GeneID" id="7822837"/>
<sequence length="280" mass="31950">MQRYNSLTDLQNSNLEDSNYLYIDFRGQSFASGFGACLSKCLNLEDLTLSFVNQKERGLFDLDASLSNCKKLNKLTIILSYNEINGQELFDLCFTFSKLNIKSLVLDLSFLEPQYIQINELANYLGLGLAECKNIQIMQLNLERNLVGDKGLCSIGSGLGQCEQLQSLKLNLSWFSRLGKLYNNNLYIHDEGACGLGNGLAQCRNLRTLKIDLGNNNVGNQGAYNLVINLSQLEHLNHLRLIFTKEYKSLQIQNKIYNKLRKSFRKLVYFKLDFHREDIG</sequence>
<dbReference type="Gene3D" id="3.80.10.10">
    <property type="entry name" value="Ribonuclease Inhibitor"/>
    <property type="match status" value="1"/>
</dbReference>
<dbReference type="InterPro" id="IPR032675">
    <property type="entry name" value="LRR_dom_sf"/>
</dbReference>
<organism evidence="1 2">
    <name type="scientific">Tetrahymena thermophila (strain SB210)</name>
    <dbReference type="NCBI Taxonomy" id="312017"/>
    <lineage>
        <taxon>Eukaryota</taxon>
        <taxon>Sar</taxon>
        <taxon>Alveolata</taxon>
        <taxon>Ciliophora</taxon>
        <taxon>Intramacronucleata</taxon>
        <taxon>Oligohymenophorea</taxon>
        <taxon>Hymenostomatida</taxon>
        <taxon>Tetrahymenina</taxon>
        <taxon>Tetrahymenidae</taxon>
        <taxon>Tetrahymena</taxon>
    </lineage>
</organism>
<dbReference type="InParanoid" id="I7MH44"/>
<gene>
    <name evidence="1" type="ORF">TTHERM_00547900</name>
</gene>
<dbReference type="Proteomes" id="UP000009168">
    <property type="component" value="Unassembled WGS sequence"/>
</dbReference>
<dbReference type="RefSeq" id="XP_976649.2">
    <property type="nucleotide sequence ID" value="XM_971556.2"/>
</dbReference>
<dbReference type="SUPFAM" id="SSF52047">
    <property type="entry name" value="RNI-like"/>
    <property type="match status" value="1"/>
</dbReference>
<proteinExistence type="predicted"/>
<accession>I7MH44</accession>
<evidence type="ECO:0000313" key="2">
    <source>
        <dbReference type="Proteomes" id="UP000009168"/>
    </source>
</evidence>
<dbReference type="AlphaFoldDB" id="I7MH44"/>
<dbReference type="KEGG" id="tet:TTHERM_00547900"/>
<reference evidence="2" key="1">
    <citation type="journal article" date="2006" name="PLoS Biol.">
        <title>Macronuclear genome sequence of the ciliate Tetrahymena thermophila, a model eukaryote.</title>
        <authorList>
            <person name="Eisen J.A."/>
            <person name="Coyne R.S."/>
            <person name="Wu M."/>
            <person name="Wu D."/>
            <person name="Thiagarajan M."/>
            <person name="Wortman J.R."/>
            <person name="Badger J.H."/>
            <person name="Ren Q."/>
            <person name="Amedeo P."/>
            <person name="Jones K.M."/>
            <person name="Tallon L.J."/>
            <person name="Delcher A.L."/>
            <person name="Salzberg S.L."/>
            <person name="Silva J.C."/>
            <person name="Haas B.J."/>
            <person name="Majoros W.H."/>
            <person name="Farzad M."/>
            <person name="Carlton J.M."/>
            <person name="Smith R.K. Jr."/>
            <person name="Garg J."/>
            <person name="Pearlman R.E."/>
            <person name="Karrer K.M."/>
            <person name="Sun L."/>
            <person name="Manning G."/>
            <person name="Elde N.C."/>
            <person name="Turkewitz A.P."/>
            <person name="Asai D.J."/>
            <person name="Wilkes D.E."/>
            <person name="Wang Y."/>
            <person name="Cai H."/>
            <person name="Collins K."/>
            <person name="Stewart B.A."/>
            <person name="Lee S.R."/>
            <person name="Wilamowska K."/>
            <person name="Weinberg Z."/>
            <person name="Ruzzo W.L."/>
            <person name="Wloga D."/>
            <person name="Gaertig J."/>
            <person name="Frankel J."/>
            <person name="Tsao C.-C."/>
            <person name="Gorovsky M.A."/>
            <person name="Keeling P.J."/>
            <person name="Waller R.F."/>
            <person name="Patron N.J."/>
            <person name="Cherry J.M."/>
            <person name="Stover N.A."/>
            <person name="Krieger C.J."/>
            <person name="del Toro C."/>
            <person name="Ryder H.F."/>
            <person name="Williamson S.C."/>
            <person name="Barbeau R.A."/>
            <person name="Hamilton E.P."/>
            <person name="Orias E."/>
        </authorList>
    </citation>
    <scope>NUCLEOTIDE SEQUENCE [LARGE SCALE GENOMIC DNA]</scope>
    <source>
        <strain evidence="2">SB210</strain>
    </source>
</reference>